<comment type="caution">
    <text evidence="8">The sequence shown here is derived from an EMBL/GenBank/DDBJ whole genome shotgun (WGS) entry which is preliminary data.</text>
</comment>
<dbReference type="Gene3D" id="1.20.1640.10">
    <property type="entry name" value="Multidrug efflux transporter AcrB transmembrane domain"/>
    <property type="match status" value="2"/>
</dbReference>
<feature type="transmembrane region" description="Helical" evidence="6">
    <location>
        <begin position="340"/>
        <end position="364"/>
    </location>
</feature>
<keyword evidence="5 6" id="KW-0472">Membrane</keyword>
<dbReference type="SUPFAM" id="SSF82866">
    <property type="entry name" value="Multidrug efflux transporter AcrB transmembrane domain"/>
    <property type="match status" value="2"/>
</dbReference>
<organism evidence="8 9">
    <name type="scientific">Vibrio amylolyticus</name>
    <dbReference type="NCBI Taxonomy" id="2847292"/>
    <lineage>
        <taxon>Bacteria</taxon>
        <taxon>Pseudomonadati</taxon>
        <taxon>Pseudomonadota</taxon>
        <taxon>Gammaproteobacteria</taxon>
        <taxon>Vibrionales</taxon>
        <taxon>Vibrionaceae</taxon>
        <taxon>Vibrio</taxon>
    </lineage>
</organism>
<feature type="transmembrane region" description="Helical" evidence="6">
    <location>
        <begin position="249"/>
        <end position="268"/>
    </location>
</feature>
<evidence type="ECO:0000256" key="5">
    <source>
        <dbReference type="ARBA" id="ARBA00023136"/>
    </source>
</evidence>
<evidence type="ECO:0000256" key="1">
    <source>
        <dbReference type="ARBA" id="ARBA00004651"/>
    </source>
</evidence>
<feature type="transmembrane region" description="Helical" evidence="6">
    <location>
        <begin position="275"/>
        <end position="295"/>
    </location>
</feature>
<evidence type="ECO:0000313" key="8">
    <source>
        <dbReference type="EMBL" id="MCK6264372.1"/>
    </source>
</evidence>
<gene>
    <name evidence="8" type="ORF">KP803_13910</name>
</gene>
<reference evidence="8" key="1">
    <citation type="submission" date="2021-11" db="EMBL/GenBank/DDBJ databases">
        <title>Vibrio ZSDE26 sp. nov. and Vibrio ZSDZ34 sp. nov., isolated from coastal seawater in Qingdao.</title>
        <authorList>
            <person name="Zhang P."/>
        </authorList>
    </citation>
    <scope>NUCLEOTIDE SEQUENCE</scope>
    <source>
        <strain evidence="8">ZSDE26</strain>
    </source>
</reference>
<feature type="transmembrane region" description="Helical" evidence="6">
    <location>
        <begin position="629"/>
        <end position="646"/>
    </location>
</feature>
<feature type="domain" description="Membrane transport protein MMPL" evidence="7">
    <location>
        <begin position="186"/>
        <end position="411"/>
    </location>
</feature>
<evidence type="ECO:0000256" key="6">
    <source>
        <dbReference type="SAM" id="Phobius"/>
    </source>
</evidence>
<dbReference type="PANTHER" id="PTHR33406">
    <property type="entry name" value="MEMBRANE PROTEIN MJ1562-RELATED"/>
    <property type="match status" value="1"/>
</dbReference>
<keyword evidence="4 6" id="KW-1133">Transmembrane helix</keyword>
<feature type="transmembrane region" description="Helical" evidence="6">
    <location>
        <begin position="680"/>
        <end position="698"/>
    </location>
</feature>
<keyword evidence="2" id="KW-1003">Cell membrane</keyword>
<feature type="transmembrane region" description="Helical" evidence="6">
    <location>
        <begin position="370"/>
        <end position="392"/>
    </location>
</feature>
<evidence type="ECO:0000256" key="3">
    <source>
        <dbReference type="ARBA" id="ARBA00022692"/>
    </source>
</evidence>
<sequence>MWSAIVVLCLGLLFKQWVINSDSPIETDILKLLPTNKQDPVAAQAFDKITNNMSDQVVFVLSTCTSDTKEKSNLFMAAEQFSTTLNQSGYFKAVRSKVDPATQQAWASYYYEQRFNLLTKHQQGLLSDSPNTQVKTVVQAVYNPFSGVTGQELTNDPFLLFREYLQKLSASSSNFSLDNDYLVTQHDNKHYLLITAELASSPYSIQAQQSVPEIQQWQQSLSQTYNIDVNQTGVLFYADFGTRSAKSEISTIGLFSLLGIIALIFTVFRSSAPLMLALLSISIGLLVALAATTLIFGRVHLFSLVFGASLIGVSIDYAFHYLTDRLAAGKRWDSIKGLKHIFAAITLGLITSLIGYLGLLVAPFPGLQQLALFSAIGLASAYATVVAWYPILAKSPSADRKLPGQLFWRWWLTLWQNLWVKFGVPAIIIVISLLAMTKIQYNDDIHQLQAMPEQLKSQEKIIANVTGMQSSQQMLVVSADSDEQLLRSLEKLDDKLIQWQESSVINGYQSLHQYTQSEYRQRNNFTLIQSLYQTQAQDLADALQLSNVPTLDVTFTSNTLANYLESSVSEPTRFLYLGQFENKVSAVVLLKEVSDTLAIEQFVNNQSNIRYLNKAQEISTLFAQYRVKIMELLGIAVLIIASVLSVRYGPKKTVMILLPSLIACLAGLAVTVLIGSTLNLFNLLALILIIGIGIDYTLFFAEQARSQSTLLAITLSAMTTLLSFGLLSLSDTHAIHSFGITVLSGIFIAWLLAPLAISNHSRYANEKDSL</sequence>
<evidence type="ECO:0000259" key="7">
    <source>
        <dbReference type="Pfam" id="PF03176"/>
    </source>
</evidence>
<dbReference type="RefSeq" id="WP_248009591.1">
    <property type="nucleotide sequence ID" value="NZ_JAJHVV010000008.1"/>
</dbReference>
<feature type="transmembrane region" description="Helical" evidence="6">
    <location>
        <begin position="735"/>
        <end position="757"/>
    </location>
</feature>
<evidence type="ECO:0000256" key="2">
    <source>
        <dbReference type="ARBA" id="ARBA00022475"/>
    </source>
</evidence>
<dbReference type="InterPro" id="IPR050545">
    <property type="entry name" value="Mycobact_MmpL"/>
</dbReference>
<evidence type="ECO:0000256" key="4">
    <source>
        <dbReference type="ARBA" id="ARBA00022989"/>
    </source>
</evidence>
<keyword evidence="3 6" id="KW-0812">Transmembrane</keyword>
<dbReference type="EMBL" id="JAJHVV010000008">
    <property type="protein sequence ID" value="MCK6264372.1"/>
    <property type="molecule type" value="Genomic_DNA"/>
</dbReference>
<dbReference type="Pfam" id="PF03176">
    <property type="entry name" value="MMPL"/>
    <property type="match status" value="1"/>
</dbReference>
<name>A0A9X1XJG6_9VIBR</name>
<dbReference type="PANTHER" id="PTHR33406:SF13">
    <property type="entry name" value="MEMBRANE PROTEIN YDFJ"/>
    <property type="match status" value="1"/>
</dbReference>
<feature type="transmembrane region" description="Helical" evidence="6">
    <location>
        <begin position="418"/>
        <end position="436"/>
    </location>
</feature>
<dbReference type="Proteomes" id="UP001139559">
    <property type="component" value="Unassembled WGS sequence"/>
</dbReference>
<feature type="transmembrane region" description="Helical" evidence="6">
    <location>
        <begin position="301"/>
        <end position="319"/>
    </location>
</feature>
<feature type="transmembrane region" description="Helical" evidence="6">
    <location>
        <begin position="653"/>
        <end position="674"/>
    </location>
</feature>
<keyword evidence="9" id="KW-1185">Reference proteome</keyword>
<accession>A0A9X1XJG6</accession>
<dbReference type="AlphaFoldDB" id="A0A9X1XJG6"/>
<dbReference type="GO" id="GO:0005886">
    <property type="term" value="C:plasma membrane"/>
    <property type="evidence" value="ECO:0007669"/>
    <property type="project" value="UniProtKB-SubCell"/>
</dbReference>
<dbReference type="InterPro" id="IPR004869">
    <property type="entry name" value="MMPL_dom"/>
</dbReference>
<feature type="transmembrane region" description="Helical" evidence="6">
    <location>
        <begin position="710"/>
        <end position="729"/>
    </location>
</feature>
<comment type="subcellular location">
    <subcellularLocation>
        <location evidence="1">Cell membrane</location>
        <topology evidence="1">Multi-pass membrane protein</topology>
    </subcellularLocation>
</comment>
<evidence type="ECO:0000313" key="9">
    <source>
        <dbReference type="Proteomes" id="UP001139559"/>
    </source>
</evidence>
<proteinExistence type="predicted"/>
<protein>
    <submittedName>
        <fullName evidence="8">MMPL family transporter</fullName>
    </submittedName>
</protein>